<dbReference type="GO" id="GO:0002949">
    <property type="term" value="P:tRNA threonylcarbamoyladenosine modification"/>
    <property type="evidence" value="ECO:0007669"/>
    <property type="project" value="InterPro"/>
</dbReference>
<protein>
    <recommendedName>
        <fullName evidence="3">tRNA threonylcarbamoyladenosine biosynthesis protein TsaE</fullName>
    </recommendedName>
    <alternativeName>
        <fullName evidence="10">t(6)A37 threonylcarbamoyladenosine biosynthesis protein TsaE</fullName>
    </alternativeName>
</protein>
<keyword evidence="5" id="KW-0819">tRNA processing</keyword>
<sequence>MIHASHLSIHLADEEATTRFGQWWAARLHPGMVLLLEGGIGAGKTHFARALIRARLGEALDIPSPTFTLVQTYDDPAGDIWHTDLYRLGHSDEVIELGLDAAFATAICLVEWPDRLGRLTPPHAIRLAFAPEGEGRRVEVTAPQHPELIADARRDWGTDD</sequence>
<evidence type="ECO:0000313" key="11">
    <source>
        <dbReference type="EMBL" id="QWK89089.1"/>
    </source>
</evidence>
<dbReference type="Pfam" id="PF02367">
    <property type="entry name" value="TsaE"/>
    <property type="match status" value="1"/>
</dbReference>
<evidence type="ECO:0000256" key="6">
    <source>
        <dbReference type="ARBA" id="ARBA00022723"/>
    </source>
</evidence>
<comment type="subcellular location">
    <subcellularLocation>
        <location evidence="1">Cytoplasm</location>
    </subcellularLocation>
</comment>
<dbReference type="GO" id="GO:0005524">
    <property type="term" value="F:ATP binding"/>
    <property type="evidence" value="ECO:0007669"/>
    <property type="project" value="UniProtKB-KW"/>
</dbReference>
<evidence type="ECO:0000256" key="1">
    <source>
        <dbReference type="ARBA" id="ARBA00004496"/>
    </source>
</evidence>
<evidence type="ECO:0000256" key="7">
    <source>
        <dbReference type="ARBA" id="ARBA00022741"/>
    </source>
</evidence>
<evidence type="ECO:0000256" key="10">
    <source>
        <dbReference type="ARBA" id="ARBA00032441"/>
    </source>
</evidence>
<accession>A0A975RZH7</accession>
<dbReference type="EMBL" id="CP076361">
    <property type="protein sequence ID" value="QWK89089.1"/>
    <property type="molecule type" value="Genomic_DNA"/>
</dbReference>
<keyword evidence="6" id="KW-0479">Metal-binding</keyword>
<evidence type="ECO:0000256" key="4">
    <source>
        <dbReference type="ARBA" id="ARBA00022490"/>
    </source>
</evidence>
<evidence type="ECO:0000256" key="3">
    <source>
        <dbReference type="ARBA" id="ARBA00019010"/>
    </source>
</evidence>
<proteinExistence type="inferred from homology"/>
<evidence type="ECO:0000256" key="5">
    <source>
        <dbReference type="ARBA" id="ARBA00022694"/>
    </source>
</evidence>
<dbReference type="Gene3D" id="3.40.50.300">
    <property type="entry name" value="P-loop containing nucleotide triphosphate hydrolases"/>
    <property type="match status" value="1"/>
</dbReference>
<dbReference type="SUPFAM" id="SSF52540">
    <property type="entry name" value="P-loop containing nucleoside triphosphate hydrolases"/>
    <property type="match status" value="1"/>
</dbReference>
<dbReference type="Proteomes" id="UP000679352">
    <property type="component" value="Chromosome"/>
</dbReference>
<gene>
    <name evidence="11" type="primary">tsaE</name>
    <name evidence="11" type="ORF">KM031_09365</name>
</gene>
<dbReference type="GO" id="GO:0005737">
    <property type="term" value="C:cytoplasm"/>
    <property type="evidence" value="ECO:0007669"/>
    <property type="project" value="UniProtKB-SubCell"/>
</dbReference>
<keyword evidence="8" id="KW-0067">ATP-binding</keyword>
<evidence type="ECO:0000313" key="12">
    <source>
        <dbReference type="Proteomes" id="UP000679352"/>
    </source>
</evidence>
<evidence type="ECO:0000256" key="8">
    <source>
        <dbReference type="ARBA" id="ARBA00022840"/>
    </source>
</evidence>
<evidence type="ECO:0000256" key="2">
    <source>
        <dbReference type="ARBA" id="ARBA00007599"/>
    </source>
</evidence>
<reference evidence="11" key="1">
    <citation type="submission" date="2021-06" db="EMBL/GenBank/DDBJ databases">
        <title>Direct submission.</title>
        <authorList>
            <person name="Lee C.-S."/>
            <person name="Jin L."/>
        </authorList>
    </citation>
    <scope>NUCLEOTIDE SEQUENCE</scope>
    <source>
        <strain evidence="11">Con5</strain>
    </source>
</reference>
<organism evidence="11 12">
    <name type="scientific">Gemmobacter fulvus</name>
    <dbReference type="NCBI Taxonomy" id="2840474"/>
    <lineage>
        <taxon>Bacteria</taxon>
        <taxon>Pseudomonadati</taxon>
        <taxon>Pseudomonadota</taxon>
        <taxon>Alphaproteobacteria</taxon>
        <taxon>Rhodobacterales</taxon>
        <taxon>Paracoccaceae</taxon>
        <taxon>Gemmobacter</taxon>
    </lineage>
</organism>
<dbReference type="InterPro" id="IPR003442">
    <property type="entry name" value="T6A_TsaE"/>
</dbReference>
<keyword evidence="9" id="KW-0460">Magnesium</keyword>
<name>A0A975RZH7_9RHOB</name>
<dbReference type="PANTHER" id="PTHR33540:SF2">
    <property type="entry name" value="TRNA THREONYLCARBAMOYLADENOSINE BIOSYNTHESIS PROTEIN TSAE"/>
    <property type="match status" value="1"/>
</dbReference>
<keyword evidence="4" id="KW-0963">Cytoplasm</keyword>
<keyword evidence="12" id="KW-1185">Reference proteome</keyword>
<keyword evidence="7" id="KW-0547">Nucleotide-binding</keyword>
<dbReference type="KEGG" id="gfu:KM031_09365"/>
<evidence type="ECO:0000256" key="9">
    <source>
        <dbReference type="ARBA" id="ARBA00022842"/>
    </source>
</evidence>
<dbReference type="NCBIfam" id="TIGR00150">
    <property type="entry name" value="T6A_YjeE"/>
    <property type="match status" value="1"/>
</dbReference>
<dbReference type="InterPro" id="IPR027417">
    <property type="entry name" value="P-loop_NTPase"/>
</dbReference>
<comment type="similarity">
    <text evidence="2">Belongs to the TsaE family.</text>
</comment>
<dbReference type="AlphaFoldDB" id="A0A975RZH7"/>
<dbReference type="PANTHER" id="PTHR33540">
    <property type="entry name" value="TRNA THREONYLCARBAMOYLADENOSINE BIOSYNTHESIS PROTEIN TSAE"/>
    <property type="match status" value="1"/>
</dbReference>
<dbReference type="RefSeq" id="WP_215505898.1">
    <property type="nucleotide sequence ID" value="NZ_CP076361.1"/>
</dbReference>
<dbReference type="GO" id="GO:0046872">
    <property type="term" value="F:metal ion binding"/>
    <property type="evidence" value="ECO:0007669"/>
    <property type="project" value="UniProtKB-KW"/>
</dbReference>